<comment type="caution">
    <text evidence="2">The sequence shown here is derived from an EMBL/GenBank/DDBJ whole genome shotgun (WGS) entry which is preliminary data.</text>
</comment>
<dbReference type="Pfam" id="PF01208">
    <property type="entry name" value="URO-D"/>
    <property type="match status" value="1"/>
</dbReference>
<dbReference type="InterPro" id="IPR000257">
    <property type="entry name" value="Uroporphyrinogen_deCOase"/>
</dbReference>
<dbReference type="InterPro" id="IPR038071">
    <property type="entry name" value="UROD/MetE-like_sf"/>
</dbReference>
<gene>
    <name evidence="2" type="ORF">S01H4_34797</name>
</gene>
<dbReference type="GO" id="GO:0006779">
    <property type="term" value="P:porphyrin-containing compound biosynthetic process"/>
    <property type="evidence" value="ECO:0007669"/>
    <property type="project" value="InterPro"/>
</dbReference>
<dbReference type="SUPFAM" id="SSF51726">
    <property type="entry name" value="UROD/MetE-like"/>
    <property type="match status" value="1"/>
</dbReference>
<evidence type="ECO:0000259" key="1">
    <source>
        <dbReference type="Pfam" id="PF01208"/>
    </source>
</evidence>
<sequence>RAFYSGFTPQEVMYDYDKIHKAWKKFYMDFQPDAHGGCAVPSPGKLLEILDYKLYAWPGHGVSPESTYQCLEGEYMKADEYDAFIQDPLYFFNSTYAPRIFGALEPLQTLPHLLFLAEMYGVSVPFIPYGLPPVQATYKALLEAGNEALKWAGVIGAFEKEMPESGFPAYQSGATKAPFDWIGDTFRGTKGIMLDMYRQPDKLLQALETMTPIMIQTGASAAKAAGNPLIFMPLHKGADGFLSDEQFKTFYWPSLRKVIMGLIDEGVVPFVWAEGGYNSRLEVIRDLPKGKTAWLF</sequence>
<feature type="non-terminal residue" evidence="2">
    <location>
        <position position="1"/>
    </location>
</feature>
<dbReference type="EMBL" id="BART01018431">
    <property type="protein sequence ID" value="GAG75076.1"/>
    <property type="molecule type" value="Genomic_DNA"/>
</dbReference>
<protein>
    <recommendedName>
        <fullName evidence="1">Uroporphyrinogen decarboxylase (URO-D) domain-containing protein</fullName>
    </recommendedName>
</protein>
<feature type="domain" description="Uroporphyrinogen decarboxylase (URO-D)" evidence="1">
    <location>
        <begin position="151"/>
        <end position="285"/>
    </location>
</feature>
<reference evidence="2" key="1">
    <citation type="journal article" date="2014" name="Front. Microbiol.">
        <title>High frequency of phylogenetically diverse reductive dehalogenase-homologous genes in deep subseafloor sedimentary metagenomes.</title>
        <authorList>
            <person name="Kawai M."/>
            <person name="Futagami T."/>
            <person name="Toyoda A."/>
            <person name="Takaki Y."/>
            <person name="Nishi S."/>
            <person name="Hori S."/>
            <person name="Arai W."/>
            <person name="Tsubouchi T."/>
            <person name="Morono Y."/>
            <person name="Uchiyama I."/>
            <person name="Ito T."/>
            <person name="Fujiyama A."/>
            <person name="Inagaki F."/>
            <person name="Takami H."/>
        </authorList>
    </citation>
    <scope>NUCLEOTIDE SEQUENCE</scope>
    <source>
        <strain evidence="2">Expedition CK06-06</strain>
    </source>
</reference>
<accession>X1BSE9</accession>
<organism evidence="2">
    <name type="scientific">marine sediment metagenome</name>
    <dbReference type="NCBI Taxonomy" id="412755"/>
    <lineage>
        <taxon>unclassified sequences</taxon>
        <taxon>metagenomes</taxon>
        <taxon>ecological metagenomes</taxon>
    </lineage>
</organism>
<name>X1BSE9_9ZZZZ</name>
<proteinExistence type="predicted"/>
<dbReference type="Gene3D" id="3.20.20.210">
    <property type="match status" value="1"/>
</dbReference>
<feature type="non-terminal residue" evidence="2">
    <location>
        <position position="296"/>
    </location>
</feature>
<dbReference type="GO" id="GO:0004853">
    <property type="term" value="F:uroporphyrinogen decarboxylase activity"/>
    <property type="evidence" value="ECO:0007669"/>
    <property type="project" value="InterPro"/>
</dbReference>
<dbReference type="AlphaFoldDB" id="X1BSE9"/>
<evidence type="ECO:0000313" key="2">
    <source>
        <dbReference type="EMBL" id="GAG75076.1"/>
    </source>
</evidence>